<sequence length="419" mass="48082">MSKVTSGSTMYVVGTFFGVVHRDGIVIDYPPLHIHHAHIHPYKQMDKRIHVESMPFQGIEHHVMIQTHGDGECKSELGGADCNLHQLPVGQGYRVVNSTGFNLNYEINDVRPEGSDPMEYFVDIVVMWTPKKRIETTFMQIGSPFFGGGWMTYMMPLDSNSNFAYDSLYVFKSSKAFDHLEKYRHDKLKGRLPYVFDCHNNTMEIGKNNILGVVVGSGAELVCEATRPSMQLFCDEKQHDCIYRDTRFEFNCKERIRLEKDEELVILAFNKVRNTSTVPLTRQSPTNNLLYVSTFGEGYVAHQHSFFRFDFVSDLAKRGLMEKSSGNADKDFATNAYAPPALFLYSRFPRDSYEFESLKKSKKKEEYSDNLVTKMHHNPELKKVMIEGCEGFNYDVDLPNYHPTSKRPQDYKTSDAIVG</sequence>
<dbReference type="EMBL" id="HBIN01007770">
    <property type="protein sequence ID" value="CAE0435444.1"/>
    <property type="molecule type" value="Transcribed_RNA"/>
</dbReference>
<accession>A0A7S3LPI7</accession>
<organism evidence="1">
    <name type="scientific">Aplanochytrium stocchinoi</name>
    <dbReference type="NCBI Taxonomy" id="215587"/>
    <lineage>
        <taxon>Eukaryota</taxon>
        <taxon>Sar</taxon>
        <taxon>Stramenopiles</taxon>
        <taxon>Bigyra</taxon>
        <taxon>Labyrinthulomycetes</taxon>
        <taxon>Thraustochytrida</taxon>
        <taxon>Thraustochytriidae</taxon>
        <taxon>Aplanochytrium</taxon>
    </lineage>
</organism>
<reference evidence="1" key="1">
    <citation type="submission" date="2021-01" db="EMBL/GenBank/DDBJ databases">
        <authorList>
            <person name="Corre E."/>
            <person name="Pelletier E."/>
            <person name="Niang G."/>
            <person name="Scheremetjew M."/>
            <person name="Finn R."/>
            <person name="Kale V."/>
            <person name="Holt S."/>
            <person name="Cochrane G."/>
            <person name="Meng A."/>
            <person name="Brown T."/>
            <person name="Cohen L."/>
        </authorList>
    </citation>
    <scope>NUCLEOTIDE SEQUENCE</scope>
    <source>
        <strain evidence="1">GSBS06</strain>
    </source>
</reference>
<evidence type="ECO:0000313" key="1">
    <source>
        <dbReference type="EMBL" id="CAE0435444.1"/>
    </source>
</evidence>
<name>A0A7S3LPI7_9STRA</name>
<proteinExistence type="predicted"/>
<dbReference type="AlphaFoldDB" id="A0A7S3LPI7"/>
<gene>
    <name evidence="1" type="ORF">ASTO00021_LOCUS5724</name>
</gene>
<protein>
    <submittedName>
        <fullName evidence="1">Uncharacterized protein</fullName>
    </submittedName>
</protein>